<dbReference type="Gene3D" id="3.40.50.720">
    <property type="entry name" value="NAD(P)-binding Rossmann-like Domain"/>
    <property type="match status" value="1"/>
</dbReference>
<accession>A0A5N6AG09</accession>
<dbReference type="InterPro" id="IPR003777">
    <property type="entry name" value="XdhC_CoxI"/>
</dbReference>
<dbReference type="PANTHER" id="PTHR30388">
    <property type="entry name" value="ALDEHYDE OXIDOREDUCTASE MOLYBDENUM COFACTOR ASSEMBLY PROTEIN"/>
    <property type="match status" value="1"/>
</dbReference>
<dbReference type="PANTHER" id="PTHR30388:SF4">
    <property type="entry name" value="MOLYBDENUM COFACTOR INSERTION CHAPERONE PAOD"/>
    <property type="match status" value="1"/>
</dbReference>
<feature type="domain" description="XdhC Rossmann" evidence="3">
    <location>
        <begin position="203"/>
        <end position="345"/>
    </location>
</feature>
<dbReference type="InterPro" id="IPR052698">
    <property type="entry name" value="MoCofactor_Util/Proc"/>
</dbReference>
<protein>
    <submittedName>
        <fullName evidence="4">XdhC/CoxI family protein</fullName>
    </submittedName>
</protein>
<dbReference type="Proteomes" id="UP000314251">
    <property type="component" value="Unassembled WGS sequence"/>
</dbReference>
<comment type="caution">
    <text evidence="4">The sequence shown here is derived from an EMBL/GenBank/DDBJ whole genome shotgun (WGS) entry which is preliminary data.</text>
</comment>
<dbReference type="Pfam" id="PF13478">
    <property type="entry name" value="XdhC_C"/>
    <property type="match status" value="1"/>
</dbReference>
<gene>
    <name evidence="4" type="ORF">FH607_007265</name>
</gene>
<evidence type="ECO:0000259" key="3">
    <source>
        <dbReference type="Pfam" id="PF13478"/>
    </source>
</evidence>
<evidence type="ECO:0000313" key="4">
    <source>
        <dbReference type="EMBL" id="KAB8167787.1"/>
    </source>
</evidence>
<name>A0A5N6AG09_9ACTN</name>
<sequence length="399" mass="41115">MLDIAAELDAWCREGRAFAVATVVAVEGSAPRRPGAALAVDERGRTLGGVSGGCVEGALWEECRAALAEGAPRLVRYAADAADPFAPALTCGGTVDLLVTPVAAGAAQRPLLAGAVRAVAEGRAVTLLRALPEGPGGDAGALLWEPDAGEGNGARGTLGWGAAADRTALARARALAERGGTGIVRLPGGRRVWVEGRRAPARLLIFGAVDFAAALARVAGPLGHRVTVCDARPVFATAERFPEAAEVVNDWPHRYLDTQRLTARDAVCVLTHDPRFDVPALVRALRGPAGYVGAMGSWRTHEDRLRRLRAAGLGEAQLARLRSPIGLDLGARTPAETALAIAAEMVAVRRGGSGVPLTGSGLPIHRDGGASADCQWADIGSPHDPAAPALPPHPQPRAA</sequence>
<dbReference type="AlphaFoldDB" id="A0A5N6AG09"/>
<dbReference type="InterPro" id="IPR027051">
    <property type="entry name" value="XdhC_Rossmann_dom"/>
</dbReference>
<reference evidence="4" key="1">
    <citation type="submission" date="2019-10" db="EMBL/GenBank/DDBJ databases">
        <title>Nonomuraea sp. nov., isolated from Phyllanthus amarus.</title>
        <authorList>
            <person name="Klykleung N."/>
            <person name="Tanasupawat S."/>
        </authorList>
    </citation>
    <scope>NUCLEOTIDE SEQUENCE [LARGE SCALE GENOMIC DNA]</scope>
    <source>
        <strain evidence="4">3MP-10</strain>
    </source>
</reference>
<dbReference type="EMBL" id="VDLY02000004">
    <property type="protein sequence ID" value="KAB8167787.1"/>
    <property type="molecule type" value="Genomic_DNA"/>
</dbReference>
<proteinExistence type="predicted"/>
<evidence type="ECO:0000313" key="5">
    <source>
        <dbReference type="Proteomes" id="UP000314251"/>
    </source>
</evidence>
<evidence type="ECO:0000256" key="1">
    <source>
        <dbReference type="SAM" id="MobiDB-lite"/>
    </source>
</evidence>
<dbReference type="Pfam" id="PF02625">
    <property type="entry name" value="XdhC_CoxI"/>
    <property type="match status" value="1"/>
</dbReference>
<feature type="region of interest" description="Disordered" evidence="1">
    <location>
        <begin position="377"/>
        <end position="399"/>
    </location>
</feature>
<dbReference type="RefSeq" id="WP_139666802.1">
    <property type="nucleotide sequence ID" value="NZ_VDLY02000004.1"/>
</dbReference>
<evidence type="ECO:0000259" key="2">
    <source>
        <dbReference type="Pfam" id="PF02625"/>
    </source>
</evidence>
<feature type="domain" description="XdhC- CoxI" evidence="2">
    <location>
        <begin position="11"/>
        <end position="77"/>
    </location>
</feature>
<organism evidence="4 5">
    <name type="scientific">Streptomyces mimosae</name>
    <dbReference type="NCBI Taxonomy" id="2586635"/>
    <lineage>
        <taxon>Bacteria</taxon>
        <taxon>Bacillati</taxon>
        <taxon>Actinomycetota</taxon>
        <taxon>Actinomycetes</taxon>
        <taxon>Kitasatosporales</taxon>
        <taxon>Streptomycetaceae</taxon>
        <taxon>Streptomyces</taxon>
    </lineage>
</organism>
<dbReference type="OrthoDB" id="9815497at2"/>
<feature type="compositionally biased region" description="Pro residues" evidence="1">
    <location>
        <begin position="388"/>
        <end position="399"/>
    </location>
</feature>
<keyword evidence="5" id="KW-1185">Reference proteome</keyword>